<feature type="compositionally biased region" description="Basic residues" evidence="1">
    <location>
        <begin position="85"/>
        <end position="97"/>
    </location>
</feature>
<name>A0ABR2ZYN4_9AGAR</name>
<protein>
    <recommendedName>
        <fullName evidence="4">Transformer</fullName>
    </recommendedName>
</protein>
<feature type="region of interest" description="Disordered" evidence="1">
    <location>
        <begin position="255"/>
        <end position="291"/>
    </location>
</feature>
<feature type="compositionally biased region" description="Low complexity" evidence="1">
    <location>
        <begin position="9"/>
        <end position="18"/>
    </location>
</feature>
<reference evidence="2 3" key="1">
    <citation type="submission" date="2024-05" db="EMBL/GenBank/DDBJ databases">
        <title>A draft genome resource for the thread blight pathogen Marasmius tenuissimus strain MS-2.</title>
        <authorList>
            <person name="Yulfo-Soto G.E."/>
            <person name="Baruah I.K."/>
            <person name="Amoako-Attah I."/>
            <person name="Bukari Y."/>
            <person name="Meinhardt L.W."/>
            <person name="Bailey B.A."/>
            <person name="Cohen S.P."/>
        </authorList>
    </citation>
    <scope>NUCLEOTIDE SEQUENCE [LARGE SCALE GENOMIC DNA]</scope>
    <source>
        <strain evidence="2 3">MS-2</strain>
    </source>
</reference>
<evidence type="ECO:0000256" key="1">
    <source>
        <dbReference type="SAM" id="MobiDB-lite"/>
    </source>
</evidence>
<organism evidence="2 3">
    <name type="scientific">Marasmius tenuissimus</name>
    <dbReference type="NCBI Taxonomy" id="585030"/>
    <lineage>
        <taxon>Eukaryota</taxon>
        <taxon>Fungi</taxon>
        <taxon>Dikarya</taxon>
        <taxon>Basidiomycota</taxon>
        <taxon>Agaricomycotina</taxon>
        <taxon>Agaricomycetes</taxon>
        <taxon>Agaricomycetidae</taxon>
        <taxon>Agaricales</taxon>
        <taxon>Marasmiineae</taxon>
        <taxon>Marasmiaceae</taxon>
        <taxon>Marasmius</taxon>
    </lineage>
</organism>
<dbReference type="EMBL" id="JBBXMP010000041">
    <property type="protein sequence ID" value="KAL0065913.1"/>
    <property type="molecule type" value="Genomic_DNA"/>
</dbReference>
<dbReference type="Proteomes" id="UP001437256">
    <property type="component" value="Unassembled WGS sequence"/>
</dbReference>
<keyword evidence="3" id="KW-1185">Reference proteome</keyword>
<comment type="caution">
    <text evidence="2">The sequence shown here is derived from an EMBL/GenBank/DDBJ whole genome shotgun (WGS) entry which is preliminary data.</text>
</comment>
<feature type="region of interest" description="Disordered" evidence="1">
    <location>
        <begin position="188"/>
        <end position="239"/>
    </location>
</feature>
<accession>A0ABR2ZYN4</accession>
<proteinExistence type="predicted"/>
<evidence type="ECO:0008006" key="4">
    <source>
        <dbReference type="Google" id="ProtNLM"/>
    </source>
</evidence>
<feature type="region of interest" description="Disordered" evidence="1">
    <location>
        <begin position="1"/>
        <end position="176"/>
    </location>
</feature>
<evidence type="ECO:0000313" key="3">
    <source>
        <dbReference type="Proteomes" id="UP001437256"/>
    </source>
</evidence>
<gene>
    <name evidence="2" type="ORF">AAF712_007039</name>
</gene>
<feature type="compositionally biased region" description="Basic residues" evidence="1">
    <location>
        <begin position="105"/>
        <end position="114"/>
    </location>
</feature>
<feature type="compositionally biased region" description="Basic and acidic residues" evidence="1">
    <location>
        <begin position="129"/>
        <end position="146"/>
    </location>
</feature>
<feature type="compositionally biased region" description="Basic residues" evidence="1">
    <location>
        <begin position="19"/>
        <end position="30"/>
    </location>
</feature>
<evidence type="ECO:0000313" key="2">
    <source>
        <dbReference type="EMBL" id="KAL0065913.1"/>
    </source>
</evidence>
<sequence length="370" mass="41710">MQRFLATLSSPFSNGSSRRSNKSKSRRKERGRREEPIIVDNPNAMVVQYGSLRTRAPTAPPRSGAYRHKDSDVRYYISKSVEPTRHHRDTRAKSHHDSRREGSSRHGRSRRSRSIRSYDSRSRSRSRSSSREREYYDDYRRRDQYDHHHHRNLASGGTGYYHSRPPSPSPRHREGLSTDLRWAASVPRQMLDRGRESAMPPKGFERPPTIRSEPSLWTDDASSDISESNRKKSPFPAAGWGPGMPYPQFAPPMHPGYPPNYPPQYRSSSHAPHLAYPGGYGPHSGPPPQMSPYGRHTYPNNSYTLAPGLPGEQWPVQNAAAVSFGMGYPEPTIVPTSIIYGSTVSGPPGIPYNTLYAGWSPPPSVIRRGL</sequence>